<gene>
    <name evidence="2 4" type="ORF">BDZ99DRAFT_523119</name>
</gene>
<accession>A0A6A6YFA0</accession>
<keyword evidence="3" id="KW-1185">Reference proteome</keyword>
<reference evidence="4" key="3">
    <citation type="submission" date="2025-04" db="UniProtKB">
        <authorList>
            <consortium name="RefSeq"/>
        </authorList>
    </citation>
    <scope>IDENTIFICATION</scope>
    <source>
        <strain evidence="4">CBS 304.34</strain>
    </source>
</reference>
<feature type="region of interest" description="Disordered" evidence="1">
    <location>
        <begin position="139"/>
        <end position="196"/>
    </location>
</feature>
<evidence type="ECO:0000313" key="4">
    <source>
        <dbReference type="RefSeq" id="XP_033574470.1"/>
    </source>
</evidence>
<feature type="compositionally biased region" description="Polar residues" evidence="1">
    <location>
        <begin position="170"/>
        <end position="187"/>
    </location>
</feature>
<evidence type="ECO:0000313" key="3">
    <source>
        <dbReference type="Proteomes" id="UP000504636"/>
    </source>
</evidence>
<dbReference type="GeneID" id="54466669"/>
<evidence type="ECO:0000313" key="2">
    <source>
        <dbReference type="EMBL" id="KAF2807506.1"/>
    </source>
</evidence>
<dbReference type="AlphaFoldDB" id="A0A6A6YFA0"/>
<evidence type="ECO:0000256" key="1">
    <source>
        <dbReference type="SAM" id="MobiDB-lite"/>
    </source>
</evidence>
<reference evidence="4" key="2">
    <citation type="submission" date="2020-04" db="EMBL/GenBank/DDBJ databases">
        <authorList>
            <consortium name="NCBI Genome Project"/>
        </authorList>
    </citation>
    <scope>NUCLEOTIDE SEQUENCE</scope>
    <source>
        <strain evidence="4">CBS 304.34</strain>
    </source>
</reference>
<feature type="region of interest" description="Disordered" evidence="1">
    <location>
        <begin position="1"/>
        <end position="57"/>
    </location>
</feature>
<name>A0A6A6YFA0_9PEZI</name>
<dbReference type="RefSeq" id="XP_033574470.1">
    <property type="nucleotide sequence ID" value="XM_033725776.1"/>
</dbReference>
<dbReference type="Proteomes" id="UP000504636">
    <property type="component" value="Unplaced"/>
</dbReference>
<sequence>MAGYELHQGHLASLEHPSPYSSPQTGAGGQKRPAEPQHHLNSNVSSNSIKKPKRKSISIVRLAQPSMRLISNTYRECRPAVPAAFEKRSAAERFSASCAERKAEIVCTSIKTKEILLDIIASLRRIEIKLGIGNSPGNWASTPDIAASPTFGRPATLDEPGKGQGALSPSIESVQGNSSAAISPQPSQHEDSPLTP</sequence>
<protein>
    <submittedName>
        <fullName evidence="2 4">Uncharacterized protein</fullName>
    </submittedName>
</protein>
<reference evidence="2 4" key="1">
    <citation type="journal article" date="2020" name="Stud. Mycol.">
        <title>101 Dothideomycetes genomes: a test case for predicting lifestyles and emergence of pathogens.</title>
        <authorList>
            <person name="Haridas S."/>
            <person name="Albert R."/>
            <person name="Binder M."/>
            <person name="Bloem J."/>
            <person name="Labutti K."/>
            <person name="Salamov A."/>
            <person name="Andreopoulos B."/>
            <person name="Baker S."/>
            <person name="Barry K."/>
            <person name="Bills G."/>
            <person name="Bluhm B."/>
            <person name="Cannon C."/>
            <person name="Castanera R."/>
            <person name="Culley D."/>
            <person name="Daum C."/>
            <person name="Ezra D."/>
            <person name="Gonzalez J."/>
            <person name="Henrissat B."/>
            <person name="Kuo A."/>
            <person name="Liang C."/>
            <person name="Lipzen A."/>
            <person name="Lutzoni F."/>
            <person name="Magnuson J."/>
            <person name="Mondo S."/>
            <person name="Nolan M."/>
            <person name="Ohm R."/>
            <person name="Pangilinan J."/>
            <person name="Park H.-J."/>
            <person name="Ramirez L."/>
            <person name="Alfaro M."/>
            <person name="Sun H."/>
            <person name="Tritt A."/>
            <person name="Yoshinaga Y."/>
            <person name="Zwiers L.-H."/>
            <person name="Turgeon B."/>
            <person name="Goodwin S."/>
            <person name="Spatafora J."/>
            <person name="Crous P."/>
            <person name="Grigoriev I."/>
        </authorList>
    </citation>
    <scope>NUCLEOTIDE SEQUENCE</scope>
    <source>
        <strain evidence="2 4">CBS 304.34</strain>
    </source>
</reference>
<organism evidence="2">
    <name type="scientific">Mytilinidion resinicola</name>
    <dbReference type="NCBI Taxonomy" id="574789"/>
    <lineage>
        <taxon>Eukaryota</taxon>
        <taxon>Fungi</taxon>
        <taxon>Dikarya</taxon>
        <taxon>Ascomycota</taxon>
        <taxon>Pezizomycotina</taxon>
        <taxon>Dothideomycetes</taxon>
        <taxon>Pleosporomycetidae</taxon>
        <taxon>Mytilinidiales</taxon>
        <taxon>Mytilinidiaceae</taxon>
        <taxon>Mytilinidion</taxon>
    </lineage>
</organism>
<dbReference type="EMBL" id="MU003705">
    <property type="protein sequence ID" value="KAF2807506.1"/>
    <property type="molecule type" value="Genomic_DNA"/>
</dbReference>
<proteinExistence type="predicted"/>